<gene>
    <name evidence="1" type="ORF">KSB_49330</name>
</gene>
<accession>A0ABQ3UUL4</accession>
<proteinExistence type="predicted"/>
<dbReference type="Proteomes" id="UP000654345">
    <property type="component" value="Unassembled WGS sequence"/>
</dbReference>
<evidence type="ECO:0000313" key="1">
    <source>
        <dbReference type="EMBL" id="GHO56458.1"/>
    </source>
</evidence>
<comment type="caution">
    <text evidence="1">The sequence shown here is derived from an EMBL/GenBank/DDBJ whole genome shotgun (WGS) entry which is preliminary data.</text>
</comment>
<protein>
    <submittedName>
        <fullName evidence="1">Uncharacterized protein</fullName>
    </submittedName>
</protein>
<organism evidence="1 2">
    <name type="scientific">Ktedonobacter robiniae</name>
    <dbReference type="NCBI Taxonomy" id="2778365"/>
    <lineage>
        <taxon>Bacteria</taxon>
        <taxon>Bacillati</taxon>
        <taxon>Chloroflexota</taxon>
        <taxon>Ktedonobacteria</taxon>
        <taxon>Ktedonobacterales</taxon>
        <taxon>Ktedonobacteraceae</taxon>
        <taxon>Ktedonobacter</taxon>
    </lineage>
</organism>
<evidence type="ECO:0000313" key="2">
    <source>
        <dbReference type="Proteomes" id="UP000654345"/>
    </source>
</evidence>
<keyword evidence="2" id="KW-1185">Reference proteome</keyword>
<reference evidence="1 2" key="1">
    <citation type="journal article" date="2021" name="Int. J. Syst. Evol. Microbiol.">
        <title>Reticulibacter mediterranei gen. nov., sp. nov., within the new family Reticulibacteraceae fam. nov., and Ktedonospora formicarum gen. nov., sp. nov., Ktedonobacter robiniae sp. nov., Dictyobacter formicarum sp. nov. and Dictyobacter arantiisoli sp. nov., belonging to the class Ktedonobacteria.</title>
        <authorList>
            <person name="Yabe S."/>
            <person name="Zheng Y."/>
            <person name="Wang C.M."/>
            <person name="Sakai Y."/>
            <person name="Abe K."/>
            <person name="Yokota A."/>
            <person name="Donadio S."/>
            <person name="Cavaletti L."/>
            <person name="Monciardini P."/>
        </authorList>
    </citation>
    <scope>NUCLEOTIDE SEQUENCE [LARGE SCALE GENOMIC DNA]</scope>
    <source>
        <strain evidence="1 2">SOSP1-30</strain>
    </source>
</reference>
<dbReference type="EMBL" id="BNJG01000002">
    <property type="protein sequence ID" value="GHO56458.1"/>
    <property type="molecule type" value="Genomic_DNA"/>
</dbReference>
<sequence>MKLFTDACASLPSQSKSEHLQCLLQPDRPLGMGKCQERKPLRKDFALTRLFWAKEATDFYQQMNSSFAAGKVM</sequence>
<name>A0ABQ3UUL4_9CHLR</name>